<proteinExistence type="predicted"/>
<evidence type="ECO:0000256" key="1">
    <source>
        <dbReference type="SAM" id="Phobius"/>
    </source>
</evidence>
<protein>
    <submittedName>
        <fullName evidence="2">Uncharacterized protein</fullName>
    </submittedName>
</protein>
<keyword evidence="1" id="KW-0812">Transmembrane</keyword>
<feature type="transmembrane region" description="Helical" evidence="1">
    <location>
        <begin position="82"/>
        <end position="110"/>
    </location>
</feature>
<dbReference type="EMBL" id="LNIX01000005">
    <property type="protein sequence ID" value="OXA54595.1"/>
    <property type="molecule type" value="Genomic_DNA"/>
</dbReference>
<feature type="transmembrane region" description="Helical" evidence="1">
    <location>
        <begin position="54"/>
        <end position="76"/>
    </location>
</feature>
<gene>
    <name evidence="2" type="ORF">Fcan01_10275</name>
</gene>
<keyword evidence="1" id="KW-1133">Transmembrane helix</keyword>
<organism evidence="2 3">
    <name type="scientific">Folsomia candida</name>
    <name type="common">Springtail</name>
    <dbReference type="NCBI Taxonomy" id="158441"/>
    <lineage>
        <taxon>Eukaryota</taxon>
        <taxon>Metazoa</taxon>
        <taxon>Ecdysozoa</taxon>
        <taxon>Arthropoda</taxon>
        <taxon>Hexapoda</taxon>
        <taxon>Collembola</taxon>
        <taxon>Entomobryomorpha</taxon>
        <taxon>Isotomoidea</taxon>
        <taxon>Isotomidae</taxon>
        <taxon>Proisotominae</taxon>
        <taxon>Folsomia</taxon>
    </lineage>
</organism>
<evidence type="ECO:0000313" key="3">
    <source>
        <dbReference type="Proteomes" id="UP000198287"/>
    </source>
</evidence>
<feature type="transmembrane region" description="Helical" evidence="1">
    <location>
        <begin position="263"/>
        <end position="283"/>
    </location>
</feature>
<dbReference type="AlphaFoldDB" id="A0A226EAL4"/>
<keyword evidence="3" id="KW-1185">Reference proteome</keyword>
<keyword evidence="1" id="KW-0472">Membrane</keyword>
<reference evidence="2 3" key="1">
    <citation type="submission" date="2015-12" db="EMBL/GenBank/DDBJ databases">
        <title>The genome of Folsomia candida.</title>
        <authorList>
            <person name="Faddeeva A."/>
            <person name="Derks M.F."/>
            <person name="Anvar Y."/>
            <person name="Smit S."/>
            <person name="Van Straalen N."/>
            <person name="Roelofs D."/>
        </authorList>
    </citation>
    <scope>NUCLEOTIDE SEQUENCE [LARGE SCALE GENOMIC DNA]</scope>
    <source>
        <strain evidence="2 3">VU population</strain>
        <tissue evidence="2">Whole body</tissue>
    </source>
</reference>
<evidence type="ECO:0000313" key="2">
    <source>
        <dbReference type="EMBL" id="OXA54595.1"/>
    </source>
</evidence>
<sequence>MFTSQILPILKWRIRRPMNFRVPIKFDPRYGRLTAIQSSSKDLTIQRYKYKLKCILPILYTLTLAINLIFGSFSTVQRLQGAVFLMLCVLTSTAGWNCGVAPVQVVNTFLDFETDFPTLESCMGVRIMKYFICLAEVSIIGFAILQLLLLTFVPCTAPFVLSMLPICKNFQDVNDNWAWPNVPVRMVVHLVETWLGYDTMYTCGFGILYVLFGGIACLLGYISHMEKKIRASANISQMGKIISLYQRILLVEKSFNNFIKNQILPGLIFCAVVLEVLALYVCIELHRQVEMPGFLIFPMVMVDSVLTNLLVLTLASYVDKNSKNALSNLTRKLVHIRGRTDRAIAQRRLRSCPSLKVRIWMNFVDRLTPLIAQTFCINQTVSLIMIK</sequence>
<comment type="caution">
    <text evidence="2">The sequence shown here is derived from an EMBL/GenBank/DDBJ whole genome shotgun (WGS) entry which is preliminary data.</text>
</comment>
<dbReference type="OrthoDB" id="8297494at2759"/>
<feature type="transmembrane region" description="Helical" evidence="1">
    <location>
        <begin position="199"/>
        <end position="222"/>
    </location>
</feature>
<accession>A0A226EAL4</accession>
<dbReference type="Proteomes" id="UP000198287">
    <property type="component" value="Unassembled WGS sequence"/>
</dbReference>
<feature type="transmembrane region" description="Helical" evidence="1">
    <location>
        <begin position="295"/>
        <end position="318"/>
    </location>
</feature>
<feature type="transmembrane region" description="Helical" evidence="1">
    <location>
        <begin position="130"/>
        <end position="153"/>
    </location>
</feature>
<name>A0A226EAL4_FOLCA</name>